<dbReference type="InterPro" id="IPR025646">
    <property type="entry name" value="DUF4350"/>
</dbReference>
<evidence type="ECO:0000313" key="3">
    <source>
        <dbReference type="Proteomes" id="UP000533207"/>
    </source>
</evidence>
<evidence type="ECO:0000259" key="1">
    <source>
        <dbReference type="Pfam" id="PF14258"/>
    </source>
</evidence>
<name>A0A7J9PI24_METMI</name>
<sequence>MEKYIKYLLLAVIGTVFLSLPAGIPMIKSYSEYSSFNTDWDGCSKFTKHIYDSEIRITPIYSPYEDYKFDKNGILFIIGPEIGFSDFEIEKIGNFVKDGNTIIIADDFGTSNLILEKLDLPNKFTKNKLNDIFYISNENLIEYNVSEYYGGGVVVTNIPTYTAKEGVVTTSNFSKSGSKIGSLSLISEINYGNGKIILIADPDIFTNGLYEYNQNFLENFIAKLNSNHIYIDEIHHKDFGYEINVLYIQKSVPKEFTLVLMLILISLFHISNKKLFNGKTKKLISKFAKKRKENEEGILEDISENHGIDLNDLKRVIKNIKDGNNGRKRITK</sequence>
<proteinExistence type="predicted"/>
<dbReference type="RefSeq" id="WP_012067884.1">
    <property type="nucleotide sequence ID" value="NZ_JACDUL010000003.1"/>
</dbReference>
<evidence type="ECO:0000313" key="2">
    <source>
        <dbReference type="EMBL" id="MBA2862310.1"/>
    </source>
</evidence>
<comment type="caution">
    <text evidence="2">The sequence shown here is derived from an EMBL/GenBank/DDBJ whole genome shotgun (WGS) entry which is preliminary data.</text>
</comment>
<dbReference type="AlphaFoldDB" id="A0A7J9PI24"/>
<feature type="domain" description="DUF4350" evidence="1">
    <location>
        <begin position="35"/>
        <end position="218"/>
    </location>
</feature>
<gene>
    <name evidence="2" type="ORF">HNP90_001191</name>
</gene>
<dbReference type="EMBL" id="JACDUL010000003">
    <property type="protein sequence ID" value="MBA2862310.1"/>
    <property type="molecule type" value="Genomic_DNA"/>
</dbReference>
<reference evidence="2 3" key="1">
    <citation type="submission" date="2020-07" db="EMBL/GenBank/DDBJ databases">
        <title>Genomic Encyclopedia of Type Strains, Phase IV (KMG-V): Genome sequencing to study the core and pangenomes of soil and plant-associated prokaryotes.</title>
        <authorList>
            <person name="Whitman W."/>
        </authorList>
    </citation>
    <scope>NUCLEOTIDE SEQUENCE [LARGE SCALE GENOMIC DNA]</scope>
    <source>
        <strain evidence="2 3">C8</strain>
    </source>
</reference>
<dbReference type="Proteomes" id="UP000533207">
    <property type="component" value="Unassembled WGS sequence"/>
</dbReference>
<accession>A0A7J9PI24</accession>
<dbReference type="Pfam" id="PF14258">
    <property type="entry name" value="DUF4350"/>
    <property type="match status" value="1"/>
</dbReference>
<protein>
    <recommendedName>
        <fullName evidence="1">DUF4350 domain-containing protein</fullName>
    </recommendedName>
</protein>
<organism evidence="2 3">
    <name type="scientific">Methanococcus maripaludis</name>
    <name type="common">Methanococcus deltae</name>
    <dbReference type="NCBI Taxonomy" id="39152"/>
    <lineage>
        <taxon>Archaea</taxon>
        <taxon>Methanobacteriati</taxon>
        <taxon>Methanobacteriota</taxon>
        <taxon>Methanomada group</taxon>
        <taxon>Methanococci</taxon>
        <taxon>Methanococcales</taxon>
        <taxon>Methanococcaceae</taxon>
        <taxon>Methanococcus</taxon>
    </lineage>
</organism>